<name>A0A0D0BA92_9AGAR</name>
<evidence type="ECO:0000313" key="1">
    <source>
        <dbReference type="EMBL" id="KIK60610.1"/>
    </source>
</evidence>
<dbReference type="AlphaFoldDB" id="A0A0D0BA92"/>
<sequence>MLLQRPLNLVGVDAVLQDLRDADVRGISVEELTNDKTISWIWKNAGIDPRNQDSINGALRIAWCKSRARVRRWQEEGLFVQEEMRRTLCFFDVQASEWANRAEKAKAIRGPDDSEEFAQGRVAYAMRQASIRRKIRDYAEARWVNSLAHLKAGVGAISLDDTNWGFA</sequence>
<accession>A0A0D0BA92</accession>
<dbReference type="EMBL" id="KN834774">
    <property type="protein sequence ID" value="KIK60610.1"/>
    <property type="molecule type" value="Genomic_DNA"/>
</dbReference>
<gene>
    <name evidence="1" type="ORF">GYMLUDRAFT_59372</name>
</gene>
<dbReference type="OrthoDB" id="3263473at2759"/>
<organism evidence="1 2">
    <name type="scientific">Collybiopsis luxurians FD-317 M1</name>
    <dbReference type="NCBI Taxonomy" id="944289"/>
    <lineage>
        <taxon>Eukaryota</taxon>
        <taxon>Fungi</taxon>
        <taxon>Dikarya</taxon>
        <taxon>Basidiomycota</taxon>
        <taxon>Agaricomycotina</taxon>
        <taxon>Agaricomycetes</taxon>
        <taxon>Agaricomycetidae</taxon>
        <taxon>Agaricales</taxon>
        <taxon>Marasmiineae</taxon>
        <taxon>Omphalotaceae</taxon>
        <taxon>Collybiopsis</taxon>
        <taxon>Collybiopsis luxurians</taxon>
    </lineage>
</organism>
<keyword evidence="2" id="KW-1185">Reference proteome</keyword>
<evidence type="ECO:0000313" key="2">
    <source>
        <dbReference type="Proteomes" id="UP000053593"/>
    </source>
</evidence>
<protein>
    <submittedName>
        <fullName evidence="1">Unplaced genomic scaffold GYMLUscaffold_26, whole genome shotgun sequence</fullName>
    </submittedName>
</protein>
<reference evidence="1 2" key="1">
    <citation type="submission" date="2014-04" db="EMBL/GenBank/DDBJ databases">
        <title>Evolutionary Origins and Diversification of the Mycorrhizal Mutualists.</title>
        <authorList>
            <consortium name="DOE Joint Genome Institute"/>
            <consortium name="Mycorrhizal Genomics Consortium"/>
            <person name="Kohler A."/>
            <person name="Kuo A."/>
            <person name="Nagy L.G."/>
            <person name="Floudas D."/>
            <person name="Copeland A."/>
            <person name="Barry K.W."/>
            <person name="Cichocki N."/>
            <person name="Veneault-Fourrey C."/>
            <person name="LaButti K."/>
            <person name="Lindquist E.A."/>
            <person name="Lipzen A."/>
            <person name="Lundell T."/>
            <person name="Morin E."/>
            <person name="Murat C."/>
            <person name="Riley R."/>
            <person name="Ohm R."/>
            <person name="Sun H."/>
            <person name="Tunlid A."/>
            <person name="Henrissat B."/>
            <person name="Grigoriev I.V."/>
            <person name="Hibbett D.S."/>
            <person name="Martin F."/>
        </authorList>
    </citation>
    <scope>NUCLEOTIDE SEQUENCE [LARGE SCALE GENOMIC DNA]</scope>
    <source>
        <strain evidence="1 2">FD-317 M1</strain>
    </source>
</reference>
<dbReference type="HOGENOM" id="CLU_003703_0_1_1"/>
<proteinExistence type="predicted"/>
<dbReference type="Proteomes" id="UP000053593">
    <property type="component" value="Unassembled WGS sequence"/>
</dbReference>